<dbReference type="eggNOG" id="COG1268">
    <property type="taxonomic scope" value="Bacteria"/>
</dbReference>
<dbReference type="InterPro" id="IPR003784">
    <property type="entry name" value="BioY"/>
</dbReference>
<organism evidence="4 5">
    <name type="scientific">Desulfitobacterium metallireducens DSM 15288</name>
    <dbReference type="NCBI Taxonomy" id="871968"/>
    <lineage>
        <taxon>Bacteria</taxon>
        <taxon>Bacillati</taxon>
        <taxon>Bacillota</taxon>
        <taxon>Clostridia</taxon>
        <taxon>Eubacteriales</taxon>
        <taxon>Desulfitobacteriaceae</taxon>
        <taxon>Desulfitobacterium</taxon>
    </lineage>
</organism>
<dbReference type="PANTHER" id="PTHR34295">
    <property type="entry name" value="BIOTIN TRANSPORTER BIOY"/>
    <property type="match status" value="1"/>
</dbReference>
<keyword evidence="5" id="KW-1185">Reference proteome</keyword>
<dbReference type="GO" id="GO:0015225">
    <property type="term" value="F:biotin transmembrane transporter activity"/>
    <property type="evidence" value="ECO:0007669"/>
    <property type="project" value="UniProtKB-UniRule"/>
</dbReference>
<evidence type="ECO:0000313" key="4">
    <source>
        <dbReference type="EMBL" id="AHF05746.1"/>
    </source>
</evidence>
<reference evidence="4 5" key="1">
    <citation type="submission" date="2013-12" db="EMBL/GenBank/DDBJ databases">
        <authorList>
            <consortium name="DOE Joint Genome Institute"/>
            <person name="Smidt H."/>
            <person name="Huntemann M."/>
            <person name="Han J."/>
            <person name="Chen A."/>
            <person name="Kyrpides N."/>
            <person name="Mavromatis K."/>
            <person name="Markowitz V."/>
            <person name="Palaniappan K."/>
            <person name="Ivanova N."/>
            <person name="Schaumberg A."/>
            <person name="Pati A."/>
            <person name="Liolios K."/>
            <person name="Nordberg H.P."/>
            <person name="Cantor M.N."/>
            <person name="Hua S.X."/>
            <person name="Woyke T."/>
        </authorList>
    </citation>
    <scope>NUCLEOTIDE SEQUENCE [LARGE SCALE GENOMIC DNA]</scope>
    <source>
        <strain evidence="5">DSM 15288</strain>
    </source>
</reference>
<dbReference type="AlphaFoldDB" id="W0E9M3"/>
<comment type="similarity">
    <text evidence="1 2">Belongs to the BioY family.</text>
</comment>
<feature type="transmembrane region" description="Helical" evidence="3">
    <location>
        <begin position="144"/>
        <end position="169"/>
    </location>
</feature>
<dbReference type="PANTHER" id="PTHR34295:SF1">
    <property type="entry name" value="BIOTIN TRANSPORTER BIOY"/>
    <property type="match status" value="1"/>
</dbReference>
<keyword evidence="3" id="KW-0812">Transmembrane</keyword>
<evidence type="ECO:0000256" key="2">
    <source>
        <dbReference type="PIRNR" id="PIRNR016661"/>
    </source>
</evidence>
<dbReference type="Gene3D" id="1.10.1760.20">
    <property type="match status" value="1"/>
</dbReference>
<gene>
    <name evidence="4" type="ORF">DESME_00435</name>
</gene>
<protein>
    <recommendedName>
        <fullName evidence="2">Biotin transporter</fullName>
    </recommendedName>
</protein>
<keyword evidence="2 3" id="KW-0472">Membrane</keyword>
<proteinExistence type="inferred from homology"/>
<dbReference type="HOGENOM" id="CLU_077931_3_1_9"/>
<comment type="subcellular location">
    <subcellularLocation>
        <location evidence="2">Cell membrane</location>
        <topology evidence="2">Multi-pass membrane protein</topology>
    </subcellularLocation>
</comment>
<keyword evidence="2" id="KW-1003">Cell membrane</keyword>
<dbReference type="GO" id="GO:0005886">
    <property type="term" value="C:plasma membrane"/>
    <property type="evidence" value="ECO:0007669"/>
    <property type="project" value="UniProtKB-SubCell"/>
</dbReference>
<evidence type="ECO:0000256" key="3">
    <source>
        <dbReference type="SAM" id="Phobius"/>
    </source>
</evidence>
<dbReference type="RefSeq" id="WP_006717547.1">
    <property type="nucleotide sequence ID" value="NZ_CP007032.1"/>
</dbReference>
<evidence type="ECO:0000313" key="5">
    <source>
        <dbReference type="Proteomes" id="UP000010847"/>
    </source>
</evidence>
<dbReference type="Pfam" id="PF02632">
    <property type="entry name" value="BioY"/>
    <property type="match status" value="1"/>
</dbReference>
<name>W0E9M3_9FIRM</name>
<feature type="transmembrane region" description="Helical" evidence="3">
    <location>
        <begin position="77"/>
        <end position="99"/>
    </location>
</feature>
<dbReference type="Proteomes" id="UP000010847">
    <property type="component" value="Chromosome"/>
</dbReference>
<dbReference type="EMBL" id="CP007032">
    <property type="protein sequence ID" value="AHF05746.1"/>
    <property type="molecule type" value="Genomic_DNA"/>
</dbReference>
<feature type="transmembrane region" description="Helical" evidence="3">
    <location>
        <begin position="5"/>
        <end position="23"/>
    </location>
</feature>
<sequence>MNVQYLSRTAAIAALTCLAGMILRWVSPALVPFSILPVMVLLSGIILGAKYGALAMTVYVVLGLFGLPVFANPPFGGLAYLAKPSFGFILGYIGAAYVVGKIYRPQKFWTAVLAVLMGLVVLYIVGLSYLYAMMRWVLHKPTSLSLVLAIGFLPFIVSDLIKAGIAAWVGNRVVRSRANLNKGD</sequence>
<accession>W0E9M3</accession>
<dbReference type="PIRSF" id="PIRSF016661">
    <property type="entry name" value="BioY"/>
    <property type="match status" value="1"/>
</dbReference>
<dbReference type="KEGG" id="dmt:DESME_00435"/>
<dbReference type="STRING" id="871968.DESME_00435"/>
<feature type="transmembrane region" description="Helical" evidence="3">
    <location>
        <begin position="111"/>
        <end position="132"/>
    </location>
</feature>
<keyword evidence="3" id="KW-1133">Transmembrane helix</keyword>
<evidence type="ECO:0000256" key="1">
    <source>
        <dbReference type="ARBA" id="ARBA00010692"/>
    </source>
</evidence>
<dbReference type="OrthoDB" id="9803495at2"/>
<keyword evidence="2" id="KW-0813">Transport</keyword>